<gene>
    <name evidence="3" type="ORF">G6N76_15045</name>
</gene>
<dbReference type="InterPro" id="IPR012495">
    <property type="entry name" value="TadE-like_dom"/>
</dbReference>
<organism evidence="3 4">
    <name type="scientific">Rhizobium daejeonense</name>
    <dbReference type="NCBI Taxonomy" id="240521"/>
    <lineage>
        <taxon>Bacteria</taxon>
        <taxon>Pseudomonadati</taxon>
        <taxon>Pseudomonadota</taxon>
        <taxon>Alphaproteobacteria</taxon>
        <taxon>Hyphomicrobiales</taxon>
        <taxon>Rhizobiaceae</taxon>
        <taxon>Rhizobium/Agrobacterium group</taxon>
        <taxon>Rhizobium</taxon>
    </lineage>
</organism>
<proteinExistence type="predicted"/>
<keyword evidence="4" id="KW-1185">Reference proteome</keyword>
<feature type="domain" description="TadE-like" evidence="2">
    <location>
        <begin position="31"/>
        <end position="73"/>
    </location>
</feature>
<dbReference type="EMBL" id="JAAKZH010000004">
    <property type="protein sequence ID" value="NGO64984.1"/>
    <property type="molecule type" value="Genomic_DNA"/>
</dbReference>
<evidence type="ECO:0000313" key="3">
    <source>
        <dbReference type="EMBL" id="NGO64984.1"/>
    </source>
</evidence>
<keyword evidence="1" id="KW-0472">Membrane</keyword>
<keyword evidence="1" id="KW-0812">Transmembrane</keyword>
<dbReference type="RefSeq" id="WP_163902762.1">
    <property type="nucleotide sequence ID" value="NZ_CP048427.1"/>
</dbReference>
<dbReference type="AlphaFoldDB" id="A0A6M1RTH7"/>
<accession>A0A6M1RTH7</accession>
<protein>
    <submittedName>
        <fullName evidence="3">Pilus assembly protein</fullName>
    </submittedName>
</protein>
<name>A0A6M1RTH7_9HYPH</name>
<feature type="transmembrane region" description="Helical" evidence="1">
    <location>
        <begin position="33"/>
        <end position="52"/>
    </location>
</feature>
<dbReference type="Pfam" id="PF07811">
    <property type="entry name" value="TadE"/>
    <property type="match status" value="1"/>
</dbReference>
<reference evidence="3 4" key="1">
    <citation type="submission" date="2020-02" db="EMBL/GenBank/DDBJ databases">
        <title>Genome sequence of the type strain CCBAU10050 of Rhizobium daejeonense.</title>
        <authorList>
            <person name="Gao J."/>
            <person name="Sun J."/>
        </authorList>
    </citation>
    <scope>NUCLEOTIDE SEQUENCE [LARGE SCALE GENOMIC DNA]</scope>
    <source>
        <strain evidence="3 4">CCBAU10050</strain>
    </source>
</reference>
<evidence type="ECO:0000313" key="4">
    <source>
        <dbReference type="Proteomes" id="UP000477849"/>
    </source>
</evidence>
<dbReference type="Proteomes" id="UP000477849">
    <property type="component" value="Unassembled WGS sequence"/>
</dbReference>
<sequence>MNPLTHPDEAKSRGKRFRLSLWRRLARSRDGAAAIEFAILAIPYFLIIFATLETFVAYTAEQIVANAVNVMAREVRTGNITYKLGRSTDMTKEQFRVAFCDQISVVIACSATEAANPQKLYLDLETLPTFAAVADKVGVPRTNGGFSDLNTSAFHFAPGGPDTINLLRAYYRWDVTMDLLRSISNLRPDSQTNQVLLIATTAFRNEKYP</sequence>
<evidence type="ECO:0000256" key="1">
    <source>
        <dbReference type="SAM" id="Phobius"/>
    </source>
</evidence>
<comment type="caution">
    <text evidence="3">The sequence shown here is derived from an EMBL/GenBank/DDBJ whole genome shotgun (WGS) entry which is preliminary data.</text>
</comment>
<keyword evidence="1" id="KW-1133">Transmembrane helix</keyword>
<evidence type="ECO:0000259" key="2">
    <source>
        <dbReference type="Pfam" id="PF07811"/>
    </source>
</evidence>